<dbReference type="GO" id="GO:0044550">
    <property type="term" value="P:secondary metabolite biosynthetic process"/>
    <property type="evidence" value="ECO:0007669"/>
    <property type="project" value="TreeGrafter"/>
</dbReference>
<proteinExistence type="predicted"/>
<accession>A0A2P5K6C9</accession>
<evidence type="ECO:0000256" key="1">
    <source>
        <dbReference type="ARBA" id="ARBA00022450"/>
    </source>
</evidence>
<dbReference type="FunFam" id="2.30.38.10:FF:000001">
    <property type="entry name" value="Non-ribosomal peptide synthetase PvdI"/>
    <property type="match status" value="1"/>
</dbReference>
<evidence type="ECO:0000259" key="4">
    <source>
        <dbReference type="Pfam" id="PF13193"/>
    </source>
</evidence>
<dbReference type="GO" id="GO:0043041">
    <property type="term" value="P:amino acid activation for nonribosomal peptide biosynthetic process"/>
    <property type="evidence" value="ECO:0007669"/>
    <property type="project" value="TreeGrafter"/>
</dbReference>
<feature type="non-terminal residue" evidence="5">
    <location>
        <position position="431"/>
    </location>
</feature>
<dbReference type="Gene3D" id="3.40.50.980">
    <property type="match status" value="2"/>
</dbReference>
<dbReference type="CDD" id="cd12117">
    <property type="entry name" value="A_NRPS_Srf_like"/>
    <property type="match status" value="1"/>
</dbReference>
<dbReference type="GO" id="GO:0005737">
    <property type="term" value="C:cytoplasm"/>
    <property type="evidence" value="ECO:0007669"/>
    <property type="project" value="TreeGrafter"/>
</dbReference>
<dbReference type="AlphaFoldDB" id="A0A2P5K6C9"/>
<reference evidence="5 6" key="1">
    <citation type="submission" date="2018-01" db="EMBL/GenBank/DDBJ databases">
        <title>Genomic Encyclopedia of Type Strains, Phase III (KMG-III): the genomes of soil and plant-associated and newly described type strains.</title>
        <authorList>
            <person name="Whitman W."/>
        </authorList>
    </citation>
    <scope>NUCLEOTIDE SEQUENCE [LARGE SCALE GENOMIC DNA]</scope>
    <source>
        <strain evidence="5 6">HKI456</strain>
    </source>
</reference>
<name>A0A2P5K6C9_9BURK</name>
<dbReference type="NCBIfam" id="TIGR01733">
    <property type="entry name" value="AA-adenyl-dom"/>
    <property type="match status" value="1"/>
</dbReference>
<dbReference type="PANTHER" id="PTHR45527:SF1">
    <property type="entry name" value="FATTY ACID SYNTHASE"/>
    <property type="match status" value="1"/>
</dbReference>
<dbReference type="Gene3D" id="3.30.300.30">
    <property type="match status" value="1"/>
</dbReference>
<dbReference type="RefSeq" id="WP_146064136.1">
    <property type="nucleotide sequence ID" value="NZ_PRDW01000065.1"/>
</dbReference>
<evidence type="ECO:0000313" key="6">
    <source>
        <dbReference type="Proteomes" id="UP000243096"/>
    </source>
</evidence>
<dbReference type="Proteomes" id="UP000243096">
    <property type="component" value="Unassembled WGS sequence"/>
</dbReference>
<dbReference type="Pfam" id="PF00501">
    <property type="entry name" value="AMP-binding"/>
    <property type="match status" value="1"/>
</dbReference>
<feature type="domain" description="AMP-binding enzyme C-terminal" evidence="4">
    <location>
        <begin position="366"/>
        <end position="412"/>
    </location>
</feature>
<feature type="domain" description="AMP-dependent synthetase/ligase" evidence="3">
    <location>
        <begin position="1"/>
        <end position="308"/>
    </location>
</feature>
<comment type="caution">
    <text evidence="5">The sequence shown here is derived from an EMBL/GenBank/DDBJ whole genome shotgun (WGS) entry which is preliminary data.</text>
</comment>
<evidence type="ECO:0000313" key="5">
    <source>
        <dbReference type="EMBL" id="PPB79613.1"/>
    </source>
</evidence>
<dbReference type="InterPro" id="IPR025110">
    <property type="entry name" value="AMP-bd_C"/>
</dbReference>
<dbReference type="EMBL" id="PRDW01000065">
    <property type="protein sequence ID" value="PPB79613.1"/>
    <property type="molecule type" value="Genomic_DNA"/>
</dbReference>
<dbReference type="InterPro" id="IPR045851">
    <property type="entry name" value="AMP-bd_C_sf"/>
</dbReference>
<dbReference type="InterPro" id="IPR010071">
    <property type="entry name" value="AA_adenyl_dom"/>
</dbReference>
<dbReference type="Pfam" id="PF13193">
    <property type="entry name" value="AMP-binding_C"/>
    <property type="match status" value="1"/>
</dbReference>
<protein>
    <submittedName>
        <fullName evidence="5">Amino acid adenylation domain-containing protein</fullName>
    </submittedName>
</protein>
<evidence type="ECO:0000259" key="3">
    <source>
        <dbReference type="Pfam" id="PF00501"/>
    </source>
</evidence>
<dbReference type="PANTHER" id="PTHR45527">
    <property type="entry name" value="NONRIBOSOMAL PEPTIDE SYNTHETASE"/>
    <property type="match status" value="1"/>
</dbReference>
<sequence>LIRLGVVTETPVGVLMQRSPERVVAALAVIKAGGVYMPLNEQWPDSRLHTLLSETQAPVVLTDRTLQARCDALTAHVIAVDADASLAQEPSDNPAVACSPEQLAYLMYTSGSTGQPKGVGIVHRTVRYMALDQRLSAVRDRVLLHSSHAFDVSMYELWTPLLCGGQAVIVPPGELDVHVLQETIRAHQVSALWLSAGLFQVMAEGDLSYLRSVRQLTVGGDIVSSAAAQRVLEHCPTLRFINGYGPTETTIATCHLIEAPYQAQASMPIGAPLDNATAYVLDACLRPVPVGVVGELYIAGTGVARGYFNRPGLTAERFIAHPFDASGARLYRTGDLAYWRSDGALEFIGRADQQVKIRGFRVELGEIEAVLQAHPGVAQAAVIAREEQAGSQQLVGYIVLDEAPAERDLATEANQVEEWQKVYDTYYQDDA</sequence>
<keyword evidence="6" id="KW-1185">Reference proteome</keyword>
<keyword evidence="1" id="KW-0596">Phosphopantetheine</keyword>
<gene>
    <name evidence="5" type="ORF">B0O95_1651</name>
</gene>
<dbReference type="InterPro" id="IPR020845">
    <property type="entry name" value="AMP-binding_CS"/>
</dbReference>
<dbReference type="SUPFAM" id="SSF56801">
    <property type="entry name" value="Acetyl-CoA synthetase-like"/>
    <property type="match status" value="1"/>
</dbReference>
<dbReference type="FunFam" id="3.40.50.980:FF:000001">
    <property type="entry name" value="Non-ribosomal peptide synthetase"/>
    <property type="match status" value="1"/>
</dbReference>
<dbReference type="OrthoDB" id="9154499at2"/>
<dbReference type="PROSITE" id="PS00455">
    <property type="entry name" value="AMP_BINDING"/>
    <property type="match status" value="1"/>
</dbReference>
<organism evidence="5 6">
    <name type="scientific">Mycetohabitans endofungorum</name>
    <dbReference type="NCBI Taxonomy" id="417203"/>
    <lineage>
        <taxon>Bacteria</taxon>
        <taxon>Pseudomonadati</taxon>
        <taxon>Pseudomonadota</taxon>
        <taxon>Betaproteobacteria</taxon>
        <taxon>Burkholderiales</taxon>
        <taxon>Burkholderiaceae</taxon>
        <taxon>Mycetohabitans</taxon>
    </lineage>
</organism>
<dbReference type="Gene3D" id="2.30.38.10">
    <property type="entry name" value="Luciferase, Domain 3"/>
    <property type="match status" value="1"/>
</dbReference>
<dbReference type="InterPro" id="IPR000873">
    <property type="entry name" value="AMP-dep_synth/lig_dom"/>
</dbReference>
<keyword evidence="2" id="KW-0597">Phosphoprotein</keyword>
<evidence type="ECO:0000256" key="2">
    <source>
        <dbReference type="ARBA" id="ARBA00022553"/>
    </source>
</evidence>
<feature type="non-terminal residue" evidence="5">
    <location>
        <position position="1"/>
    </location>
</feature>
<dbReference type="GO" id="GO:0031177">
    <property type="term" value="F:phosphopantetheine binding"/>
    <property type="evidence" value="ECO:0007669"/>
    <property type="project" value="TreeGrafter"/>
</dbReference>